<dbReference type="Proteomes" id="UP000004121">
    <property type="component" value="Unassembled WGS sequence"/>
</dbReference>
<reference evidence="1 2" key="1">
    <citation type="submission" date="2009-04" db="EMBL/GenBank/DDBJ databases">
        <authorList>
            <person name="Qin X."/>
            <person name="Bachman B."/>
            <person name="Battles P."/>
            <person name="Bell A."/>
            <person name="Bess C."/>
            <person name="Bickham C."/>
            <person name="Chaboub L."/>
            <person name="Chen D."/>
            <person name="Coyle M."/>
            <person name="Deiros D.R."/>
            <person name="Dinh H."/>
            <person name="Forbes L."/>
            <person name="Fowler G."/>
            <person name="Francisco L."/>
            <person name="Fu Q."/>
            <person name="Gubbala S."/>
            <person name="Hale W."/>
            <person name="Han Y."/>
            <person name="Hemphill L."/>
            <person name="Highlander S.K."/>
            <person name="Hirani K."/>
            <person name="Hogues M."/>
            <person name="Jackson L."/>
            <person name="Jakkamsetti A."/>
            <person name="Javaid M."/>
            <person name="Jiang H."/>
            <person name="Korchina V."/>
            <person name="Kovar C."/>
            <person name="Lara F."/>
            <person name="Lee S."/>
            <person name="Mata R."/>
            <person name="Mathew T."/>
            <person name="Moen C."/>
            <person name="Morales K."/>
            <person name="Munidasa M."/>
            <person name="Nazareth L."/>
            <person name="Ngo R."/>
            <person name="Nguyen L."/>
            <person name="Okwuonu G."/>
            <person name="Ongeri F."/>
            <person name="Patil S."/>
            <person name="Petrosino J."/>
            <person name="Pham C."/>
            <person name="Pham P."/>
            <person name="Pu L.-L."/>
            <person name="Puazo M."/>
            <person name="Raj R."/>
            <person name="Reid J."/>
            <person name="Rouhana J."/>
            <person name="Saada N."/>
            <person name="Shang Y."/>
            <person name="Simmons D."/>
            <person name="Thornton R."/>
            <person name="Warren J."/>
            <person name="Weissenberger G."/>
            <person name="Zhang J."/>
            <person name="Zhang L."/>
            <person name="Zhou C."/>
            <person name="Zhu D."/>
            <person name="Muzny D."/>
            <person name="Worley K."/>
            <person name="Gibbs R."/>
        </authorList>
    </citation>
    <scope>NUCLEOTIDE SEQUENCE [LARGE SCALE GENOMIC DNA]</scope>
    <source>
        <strain evidence="1 2">F0268</strain>
    </source>
</reference>
<proteinExistence type="predicted"/>
<dbReference type="EMBL" id="ACKX01000203">
    <property type="protein sequence ID" value="EEJ50592.1"/>
    <property type="molecule type" value="Genomic_DNA"/>
</dbReference>
<protein>
    <submittedName>
        <fullName evidence="1">Uncharacterized protein</fullName>
    </submittedName>
</protein>
<keyword evidence="2" id="KW-1185">Reference proteome</keyword>
<dbReference type="HOGENOM" id="CLU_2826946_0_0_9"/>
<comment type="caution">
    <text evidence="1">The sequence shown here is derived from an EMBL/GenBank/DDBJ whole genome shotgun (WGS) entry which is preliminary data.</text>
</comment>
<organism evidence="1 2">
    <name type="scientific">Oribacterium sinus F0268</name>
    <dbReference type="NCBI Taxonomy" id="585501"/>
    <lineage>
        <taxon>Bacteria</taxon>
        <taxon>Bacillati</taxon>
        <taxon>Bacillota</taxon>
        <taxon>Clostridia</taxon>
        <taxon>Lachnospirales</taxon>
        <taxon>Lachnospiraceae</taxon>
        <taxon>Oribacterium</taxon>
    </lineage>
</organism>
<accession>C2L056</accession>
<dbReference type="AlphaFoldDB" id="C2L056"/>
<evidence type="ECO:0000313" key="2">
    <source>
        <dbReference type="Proteomes" id="UP000004121"/>
    </source>
</evidence>
<name>C2L056_9FIRM</name>
<dbReference type="STRING" id="585501.HMPREF6123_2125"/>
<sequence length="66" mass="7558">MFCSIVHFFSSIQHLQQGKLLRIDFIKKMAEGTDWILSCPTFSSASYLIFFMLSGENMSLSLSFIL</sequence>
<evidence type="ECO:0000313" key="1">
    <source>
        <dbReference type="EMBL" id="EEJ50592.1"/>
    </source>
</evidence>
<dbReference type="InParanoid" id="C2L056"/>
<gene>
    <name evidence="1" type="ORF">HMPREF6123_2125</name>
</gene>